<name>A0A919S421_9ACTN</name>
<proteinExistence type="predicted"/>
<reference evidence="2" key="1">
    <citation type="submission" date="2021-03" db="EMBL/GenBank/DDBJ databases">
        <title>Whole genome shotgun sequence of Actinoplanes auranticolor NBRC 12245.</title>
        <authorList>
            <person name="Komaki H."/>
            <person name="Tamura T."/>
        </authorList>
    </citation>
    <scope>NUCLEOTIDE SEQUENCE</scope>
    <source>
        <strain evidence="2">NBRC 12245</strain>
    </source>
</reference>
<keyword evidence="1" id="KW-0812">Transmembrane</keyword>
<evidence type="ECO:0000313" key="2">
    <source>
        <dbReference type="EMBL" id="GIM64413.1"/>
    </source>
</evidence>
<dbReference type="EMBL" id="BOQL01000011">
    <property type="protein sequence ID" value="GIM64413.1"/>
    <property type="molecule type" value="Genomic_DNA"/>
</dbReference>
<protein>
    <submittedName>
        <fullName evidence="2">Uncharacterized protein</fullName>
    </submittedName>
</protein>
<keyword evidence="1" id="KW-1133">Transmembrane helix</keyword>
<accession>A0A919S421</accession>
<feature type="transmembrane region" description="Helical" evidence="1">
    <location>
        <begin position="6"/>
        <end position="27"/>
    </location>
</feature>
<keyword evidence="1" id="KW-0472">Membrane</keyword>
<keyword evidence="3" id="KW-1185">Reference proteome</keyword>
<dbReference type="Proteomes" id="UP000681340">
    <property type="component" value="Unassembled WGS sequence"/>
</dbReference>
<comment type="caution">
    <text evidence="2">The sequence shown here is derived from an EMBL/GenBank/DDBJ whole genome shotgun (WGS) entry which is preliminary data.</text>
</comment>
<sequence length="112" mass="12225">MNLGLAVNLIAVVISVSAVVASSLFALRQLRSMRRSDDTLVAIELLTRECRTTEFLESEDFVVSELPKESAEGGIAALPAEARRHVSRVGLYYSSLGFLPSSVGSRRRWLSA</sequence>
<evidence type="ECO:0000256" key="1">
    <source>
        <dbReference type="SAM" id="Phobius"/>
    </source>
</evidence>
<dbReference type="AlphaFoldDB" id="A0A919S421"/>
<gene>
    <name evidence="2" type="ORF">Aau02nite_10220</name>
</gene>
<organism evidence="2 3">
    <name type="scientific">Actinoplanes auranticolor</name>
    <dbReference type="NCBI Taxonomy" id="47988"/>
    <lineage>
        <taxon>Bacteria</taxon>
        <taxon>Bacillati</taxon>
        <taxon>Actinomycetota</taxon>
        <taxon>Actinomycetes</taxon>
        <taxon>Micromonosporales</taxon>
        <taxon>Micromonosporaceae</taxon>
        <taxon>Actinoplanes</taxon>
    </lineage>
</organism>
<evidence type="ECO:0000313" key="3">
    <source>
        <dbReference type="Proteomes" id="UP000681340"/>
    </source>
</evidence>